<protein>
    <submittedName>
        <fullName evidence="3">Uncharacterized protein</fullName>
    </submittedName>
</protein>
<keyword evidence="4" id="KW-1185">Reference proteome</keyword>
<accession>A0A5M9JL14</accession>
<feature type="transmembrane region" description="Helical" evidence="1">
    <location>
        <begin position="92"/>
        <end position="113"/>
    </location>
</feature>
<keyword evidence="2" id="KW-0732">Signal</keyword>
<dbReference type="EMBL" id="VICG01000009">
    <property type="protein sequence ID" value="KAA8568669.1"/>
    <property type="molecule type" value="Genomic_DNA"/>
</dbReference>
<dbReference type="Proteomes" id="UP000322873">
    <property type="component" value="Unassembled WGS sequence"/>
</dbReference>
<organism evidence="3 4">
    <name type="scientific">Monilinia fructicola</name>
    <name type="common">Brown rot fungus</name>
    <name type="synonym">Ciboria fructicola</name>
    <dbReference type="NCBI Taxonomy" id="38448"/>
    <lineage>
        <taxon>Eukaryota</taxon>
        <taxon>Fungi</taxon>
        <taxon>Dikarya</taxon>
        <taxon>Ascomycota</taxon>
        <taxon>Pezizomycotina</taxon>
        <taxon>Leotiomycetes</taxon>
        <taxon>Helotiales</taxon>
        <taxon>Sclerotiniaceae</taxon>
        <taxon>Monilinia</taxon>
    </lineage>
</organism>
<proteinExistence type="predicted"/>
<dbReference type="AlphaFoldDB" id="A0A5M9JL14"/>
<keyword evidence="1" id="KW-1133">Transmembrane helix</keyword>
<evidence type="ECO:0000256" key="2">
    <source>
        <dbReference type="SAM" id="SignalP"/>
    </source>
</evidence>
<gene>
    <name evidence="3" type="ORF">EYC84_007676</name>
</gene>
<name>A0A5M9JL14_MONFR</name>
<keyword evidence="1" id="KW-0472">Membrane</keyword>
<keyword evidence="1" id="KW-0812">Transmembrane</keyword>
<feature type="chain" id="PRO_5024435809" evidence="2">
    <location>
        <begin position="17"/>
        <end position="118"/>
    </location>
</feature>
<feature type="signal peptide" evidence="2">
    <location>
        <begin position="1"/>
        <end position="16"/>
    </location>
</feature>
<sequence length="118" mass="13595">MLVLMLMLMLMTMTMTMTMLDVDNDVDNDNDNDNENDNENEIIDQWFISLNQQPSCTTTHSRTTCRLNLCITSASQGSFLLQGCTYLSVPAFWSWIDGYLIIDVVNVVLYGVLEYRQY</sequence>
<evidence type="ECO:0000313" key="3">
    <source>
        <dbReference type="EMBL" id="KAA8568669.1"/>
    </source>
</evidence>
<evidence type="ECO:0000313" key="4">
    <source>
        <dbReference type="Proteomes" id="UP000322873"/>
    </source>
</evidence>
<evidence type="ECO:0000256" key="1">
    <source>
        <dbReference type="SAM" id="Phobius"/>
    </source>
</evidence>
<comment type="caution">
    <text evidence="3">The sequence shown here is derived from an EMBL/GenBank/DDBJ whole genome shotgun (WGS) entry which is preliminary data.</text>
</comment>
<reference evidence="3 4" key="1">
    <citation type="submission" date="2019-06" db="EMBL/GenBank/DDBJ databases">
        <title>Genome Sequence of the Brown Rot Fungal Pathogen Monilinia fructicola.</title>
        <authorList>
            <person name="De Miccolis Angelini R.M."/>
            <person name="Landi L."/>
            <person name="Abate D."/>
            <person name="Pollastro S."/>
            <person name="Romanazzi G."/>
            <person name="Faretra F."/>
        </authorList>
    </citation>
    <scope>NUCLEOTIDE SEQUENCE [LARGE SCALE GENOMIC DNA]</scope>
    <source>
        <strain evidence="3 4">Mfrc123</strain>
    </source>
</reference>